<name>A0ABD7EL80_AERJA</name>
<evidence type="ECO:0000259" key="2">
    <source>
        <dbReference type="Pfam" id="PF24199"/>
    </source>
</evidence>
<dbReference type="EMBL" id="CP053881">
    <property type="protein sequence ID" value="QWL61778.1"/>
    <property type="molecule type" value="Genomic_DNA"/>
</dbReference>
<proteinExistence type="predicted"/>
<dbReference type="Proteomes" id="UP000679312">
    <property type="component" value="Chromosome"/>
</dbReference>
<keyword evidence="1" id="KW-0732">Signal</keyword>
<sequence>MKYCSILFLSLLMFGCKTHLTAEINVSDLNSEKLNDRSAVLYAEIASCNSYEDSRNPSSSLIEAQQTVTSLFDGAKFDTCFQQKMESFAQFSIPLMVGKINDDKDFAAKNVKLFSNDSGLLLGLHMPKNIKDKFEQHNKKDFQINPLTPESVFITVTLNNDTDKTVIFSKPEMFINGSPTPEFGVTSVNLPAKSKIEFRLSNVQTARLLSPKEQGGSSIVMLLFKDDEA</sequence>
<evidence type="ECO:0000313" key="3">
    <source>
        <dbReference type="EMBL" id="QWL61778.1"/>
    </source>
</evidence>
<dbReference type="AlphaFoldDB" id="A0ABD7EL80"/>
<gene>
    <name evidence="3" type="ORF">HQ399_05740</name>
</gene>
<feature type="domain" description="DUF7424" evidence="2">
    <location>
        <begin position="19"/>
        <end position="213"/>
    </location>
</feature>
<dbReference type="InterPro" id="IPR055847">
    <property type="entry name" value="DUF7424"/>
</dbReference>
<evidence type="ECO:0000256" key="1">
    <source>
        <dbReference type="SAM" id="SignalP"/>
    </source>
</evidence>
<feature type="signal peptide" evidence="1">
    <location>
        <begin position="1"/>
        <end position="22"/>
    </location>
</feature>
<protein>
    <recommendedName>
        <fullName evidence="2">DUF7424 domain-containing protein</fullName>
    </recommendedName>
</protein>
<dbReference type="Pfam" id="PF24199">
    <property type="entry name" value="DUF7424"/>
    <property type="match status" value="1"/>
</dbReference>
<accession>A0ABD7EL80</accession>
<reference evidence="3 4" key="1">
    <citation type="journal article" date="2021" name="Front. Microbiol.">
        <title>Prevalence and Genetic Analysis of Chromosomal mcr-3/7 in Aeromonas From U.S. Animal-Derived Samples.</title>
        <authorList>
            <person name="Wang Y."/>
            <person name="Hou N."/>
            <person name="Rasooly R."/>
            <person name="Gu Y."/>
            <person name="He X."/>
        </authorList>
    </citation>
    <scope>NUCLEOTIDE SEQUENCE [LARGE SCALE GENOMIC DNA]</scope>
    <source>
        <strain evidence="3 4">4608</strain>
    </source>
</reference>
<feature type="chain" id="PRO_5044878801" description="DUF7424 domain-containing protein" evidence="1">
    <location>
        <begin position="23"/>
        <end position="229"/>
    </location>
</feature>
<organism evidence="3 4">
    <name type="scientific">Aeromonas jandaei</name>
    <dbReference type="NCBI Taxonomy" id="650"/>
    <lineage>
        <taxon>Bacteria</taxon>
        <taxon>Pseudomonadati</taxon>
        <taxon>Pseudomonadota</taxon>
        <taxon>Gammaproteobacteria</taxon>
        <taxon>Aeromonadales</taxon>
        <taxon>Aeromonadaceae</taxon>
        <taxon>Aeromonas</taxon>
    </lineage>
</organism>
<dbReference type="RefSeq" id="WP_215803117.1">
    <property type="nucleotide sequence ID" value="NZ_CP053881.1"/>
</dbReference>
<evidence type="ECO:0000313" key="4">
    <source>
        <dbReference type="Proteomes" id="UP000679312"/>
    </source>
</evidence>
<dbReference type="PROSITE" id="PS51257">
    <property type="entry name" value="PROKAR_LIPOPROTEIN"/>
    <property type="match status" value="1"/>
</dbReference>